<gene>
    <name evidence="2" type="ORF">IV36_GL000364</name>
</gene>
<dbReference type="PIRSF" id="PIRSF004749">
    <property type="entry name" value="Pep_def"/>
    <property type="match status" value="1"/>
</dbReference>
<dbReference type="CDD" id="cd00487">
    <property type="entry name" value="Pep_deformylase"/>
    <property type="match status" value="1"/>
</dbReference>
<dbReference type="GO" id="GO:0042586">
    <property type="term" value="F:peptide deformylase activity"/>
    <property type="evidence" value="ECO:0007669"/>
    <property type="project" value="InterPro"/>
</dbReference>
<reference evidence="2 3" key="1">
    <citation type="journal article" date="2015" name="Genome Announc.">
        <title>Expanding the biotechnology potential of lactobacilli through comparative genomics of 213 strains and associated genera.</title>
        <authorList>
            <person name="Sun Z."/>
            <person name="Harris H.M."/>
            <person name="McCann A."/>
            <person name="Guo C."/>
            <person name="Argimon S."/>
            <person name="Zhang W."/>
            <person name="Yang X."/>
            <person name="Jeffery I.B."/>
            <person name="Cooney J.C."/>
            <person name="Kagawa T.F."/>
            <person name="Liu W."/>
            <person name="Song Y."/>
            <person name="Salvetti E."/>
            <person name="Wrobel A."/>
            <person name="Rasinkangas P."/>
            <person name="Parkhill J."/>
            <person name="Rea M.C."/>
            <person name="O'Sullivan O."/>
            <person name="Ritari J."/>
            <person name="Douillard F.P."/>
            <person name="Paul Ross R."/>
            <person name="Yang R."/>
            <person name="Briner A.E."/>
            <person name="Felis G.E."/>
            <person name="de Vos W.M."/>
            <person name="Barrangou R."/>
            <person name="Klaenhammer T.R."/>
            <person name="Caufield P.W."/>
            <person name="Cui Y."/>
            <person name="Zhang H."/>
            <person name="O'Toole P.W."/>
        </authorList>
    </citation>
    <scope>NUCLEOTIDE SEQUENCE [LARGE SCALE GENOMIC DNA]</scope>
    <source>
        <strain evidence="2 3">ATCC 27304</strain>
    </source>
</reference>
<dbReference type="NCBIfam" id="NF006670">
    <property type="entry name" value="PRK09218.1"/>
    <property type="match status" value="1"/>
</dbReference>
<dbReference type="PANTHER" id="PTHR10458">
    <property type="entry name" value="PEPTIDE DEFORMYLASE"/>
    <property type="match status" value="1"/>
</dbReference>
<name>A0A0R2FX06_9LACO</name>
<dbReference type="InterPro" id="IPR036821">
    <property type="entry name" value="Peptide_deformylase_sf"/>
</dbReference>
<dbReference type="OrthoDB" id="9784988at2"/>
<dbReference type="RefSeq" id="WP_056991399.1">
    <property type="nucleotide sequence ID" value="NZ_JATAAJ010000006.1"/>
</dbReference>
<dbReference type="Gene3D" id="3.90.45.10">
    <property type="entry name" value="Peptide deformylase"/>
    <property type="match status" value="1"/>
</dbReference>
<dbReference type="STRING" id="1618.IV36_GL000364"/>
<organism evidence="2 3">
    <name type="scientific">Liquorilactobacillus mali</name>
    <dbReference type="NCBI Taxonomy" id="1618"/>
    <lineage>
        <taxon>Bacteria</taxon>
        <taxon>Bacillati</taxon>
        <taxon>Bacillota</taxon>
        <taxon>Bacilli</taxon>
        <taxon>Lactobacillales</taxon>
        <taxon>Lactobacillaceae</taxon>
        <taxon>Liquorilactobacillus</taxon>
    </lineage>
</organism>
<dbReference type="AlphaFoldDB" id="A0A0R2FX06"/>
<sequence>MIRTINRDVSKLRVKSDEASLSDKQIIIDLVDTLKAHEDECVGMAANMIGEYKRIIICQMGPFAVPMINPRITKKSKPYQTKEGCLSLMGERPTTRYENITVEYLDRKFVQQSQSFSGLIAQIIQHEMDHCDGIII</sequence>
<dbReference type="EMBL" id="JQAR01000012">
    <property type="protein sequence ID" value="KRN29818.1"/>
    <property type="molecule type" value="Genomic_DNA"/>
</dbReference>
<evidence type="ECO:0000313" key="2">
    <source>
        <dbReference type="EMBL" id="KRN29818.1"/>
    </source>
</evidence>
<comment type="similarity">
    <text evidence="1">Belongs to the polypeptide deformylase family.</text>
</comment>
<evidence type="ECO:0000313" key="3">
    <source>
        <dbReference type="Proteomes" id="UP000051727"/>
    </source>
</evidence>
<dbReference type="PATRIC" id="fig|1618.3.peg.365"/>
<comment type="caution">
    <text evidence="2">The sequence shown here is derived from an EMBL/GenBank/DDBJ whole genome shotgun (WGS) entry which is preliminary data.</text>
</comment>
<dbReference type="PANTHER" id="PTHR10458:SF22">
    <property type="entry name" value="PEPTIDE DEFORMYLASE"/>
    <property type="match status" value="1"/>
</dbReference>
<protein>
    <submittedName>
        <fullName evidence="2">Peptide deformylase</fullName>
    </submittedName>
</protein>
<dbReference type="InterPro" id="IPR023635">
    <property type="entry name" value="Peptide_deformylase"/>
</dbReference>
<dbReference type="Proteomes" id="UP000051727">
    <property type="component" value="Unassembled WGS sequence"/>
</dbReference>
<dbReference type="Pfam" id="PF01327">
    <property type="entry name" value="Pep_deformylase"/>
    <property type="match status" value="1"/>
</dbReference>
<dbReference type="PRINTS" id="PR01576">
    <property type="entry name" value="PDEFORMYLASE"/>
</dbReference>
<accession>A0A0R2FX06</accession>
<dbReference type="SUPFAM" id="SSF56420">
    <property type="entry name" value="Peptide deformylase"/>
    <property type="match status" value="1"/>
</dbReference>
<evidence type="ECO:0000256" key="1">
    <source>
        <dbReference type="ARBA" id="ARBA00010759"/>
    </source>
</evidence>
<proteinExistence type="inferred from homology"/>